<organism evidence="8 9">
    <name type="scientific">Arachidicoccus rhizosphaerae</name>
    <dbReference type="NCBI Taxonomy" id="551991"/>
    <lineage>
        <taxon>Bacteria</taxon>
        <taxon>Pseudomonadati</taxon>
        <taxon>Bacteroidota</taxon>
        <taxon>Chitinophagia</taxon>
        <taxon>Chitinophagales</taxon>
        <taxon>Chitinophagaceae</taxon>
        <taxon>Arachidicoccus</taxon>
    </lineage>
</organism>
<dbReference type="EMBL" id="FNQY01000003">
    <property type="protein sequence ID" value="SDZ86290.1"/>
    <property type="molecule type" value="Genomic_DNA"/>
</dbReference>
<dbReference type="InterPro" id="IPR002065">
    <property type="entry name" value="TPX"/>
</dbReference>
<evidence type="ECO:0000256" key="3">
    <source>
        <dbReference type="ARBA" id="ARBA00023002"/>
    </source>
</evidence>
<comment type="function">
    <text evidence="6">Thiol-specific peroxidase that catalyzes the reduction of hydrogen peroxide and organic hydroperoxides to water and alcohols, respectively. Plays a role in cell protection against oxidative stress by detoxifying peroxides.</text>
</comment>
<dbReference type="InterPro" id="IPR013766">
    <property type="entry name" value="Thioredoxin_domain"/>
</dbReference>
<protein>
    <recommendedName>
        <fullName evidence="6">Thiol peroxidase</fullName>
        <shortName evidence="6">Tpx</shortName>
        <ecNumber evidence="6">1.11.1.24</ecNumber>
    </recommendedName>
    <alternativeName>
        <fullName evidence="6">Peroxiredoxin tpx</fullName>
        <shortName evidence="6">Prx</shortName>
    </alternativeName>
    <alternativeName>
        <fullName evidence="6">Thioredoxin peroxidase</fullName>
    </alternativeName>
    <alternativeName>
        <fullName evidence="6">Thioredoxin-dependent peroxiredoxin</fullName>
    </alternativeName>
</protein>
<dbReference type="HAMAP" id="MF_00269">
    <property type="entry name" value="Tpx"/>
    <property type="match status" value="1"/>
</dbReference>
<dbReference type="STRING" id="551991.SAMN05192529_10314"/>
<dbReference type="GO" id="GO:0008379">
    <property type="term" value="F:thioredoxin peroxidase activity"/>
    <property type="evidence" value="ECO:0007669"/>
    <property type="project" value="UniProtKB-UniRule"/>
</dbReference>
<comment type="catalytic activity">
    <reaction evidence="6">
        <text>a hydroperoxide + [thioredoxin]-dithiol = an alcohol + [thioredoxin]-disulfide + H2O</text>
        <dbReference type="Rhea" id="RHEA:62620"/>
        <dbReference type="Rhea" id="RHEA-COMP:10698"/>
        <dbReference type="Rhea" id="RHEA-COMP:10700"/>
        <dbReference type="ChEBI" id="CHEBI:15377"/>
        <dbReference type="ChEBI" id="CHEBI:29950"/>
        <dbReference type="ChEBI" id="CHEBI:30879"/>
        <dbReference type="ChEBI" id="CHEBI:35924"/>
        <dbReference type="ChEBI" id="CHEBI:50058"/>
        <dbReference type="EC" id="1.11.1.24"/>
    </reaction>
</comment>
<dbReference type="NCBIfam" id="NF001808">
    <property type="entry name" value="PRK00522.1"/>
    <property type="match status" value="1"/>
</dbReference>
<proteinExistence type="inferred from homology"/>
<dbReference type="AlphaFoldDB" id="A0A1H3WH74"/>
<keyword evidence="1 6" id="KW-0575">Peroxidase</keyword>
<dbReference type="InterPro" id="IPR050455">
    <property type="entry name" value="Tpx_Peroxidase_subfamily"/>
</dbReference>
<dbReference type="SUPFAM" id="SSF52833">
    <property type="entry name" value="Thioredoxin-like"/>
    <property type="match status" value="1"/>
</dbReference>
<dbReference type="Pfam" id="PF08534">
    <property type="entry name" value="Redoxin"/>
    <property type="match status" value="1"/>
</dbReference>
<reference evidence="8 9" key="1">
    <citation type="submission" date="2016-10" db="EMBL/GenBank/DDBJ databases">
        <authorList>
            <person name="de Groot N.N."/>
        </authorList>
    </citation>
    <scope>NUCLEOTIDE SEQUENCE [LARGE SCALE GENOMIC DNA]</scope>
    <source>
        <strain evidence="8 9">Vu-144</strain>
    </source>
</reference>
<dbReference type="PROSITE" id="PS01265">
    <property type="entry name" value="TPX"/>
    <property type="match status" value="1"/>
</dbReference>
<dbReference type="InterPro" id="IPR018219">
    <property type="entry name" value="Tpx_CS"/>
</dbReference>
<dbReference type="PROSITE" id="PS51352">
    <property type="entry name" value="THIOREDOXIN_2"/>
    <property type="match status" value="1"/>
</dbReference>
<comment type="subunit">
    <text evidence="6">Homodimer.</text>
</comment>
<dbReference type="Proteomes" id="UP000199041">
    <property type="component" value="Unassembled WGS sequence"/>
</dbReference>
<feature type="disulfide bond" description="Redox-active" evidence="6">
    <location>
        <begin position="148"/>
        <end position="182"/>
    </location>
</feature>
<evidence type="ECO:0000256" key="5">
    <source>
        <dbReference type="ARBA" id="ARBA00023284"/>
    </source>
</evidence>
<sequence>MPLQQSDSRLPSCKQNEMPKKGACIHLNKSNHFLLKTLCLGCISCLMFSFSSCKIKPEKQNVENNKQAADAVNNKNLNKNLSQKNKTFMTTIQFKGNPIHTVGALPQTGTQAPDFTLVNGELAEKSLSDYKGKFVILNIFPSVNTGVCAASVREFNKDAASIDNATVLCISKDLPFAQSQFCGAEGINNVTMLSDFRTDFGHQYGVQMADGPLQGLLSRAVVVINPEGKIIYEQQVPEITEEPNYEKALAAIQ</sequence>
<keyword evidence="3 6" id="KW-0560">Oxidoreductase</keyword>
<dbReference type="PANTHER" id="PTHR43110">
    <property type="entry name" value="THIOL PEROXIDASE"/>
    <property type="match status" value="1"/>
</dbReference>
<evidence type="ECO:0000256" key="1">
    <source>
        <dbReference type="ARBA" id="ARBA00022559"/>
    </source>
</evidence>
<dbReference type="InterPro" id="IPR036249">
    <property type="entry name" value="Thioredoxin-like_sf"/>
</dbReference>
<evidence type="ECO:0000256" key="6">
    <source>
        <dbReference type="HAMAP-Rule" id="MF_00269"/>
    </source>
</evidence>
<dbReference type="PANTHER" id="PTHR43110:SF1">
    <property type="entry name" value="THIOL PEROXIDASE"/>
    <property type="match status" value="1"/>
</dbReference>
<accession>A0A1H3WH74</accession>
<comment type="miscellaneous">
    <text evidence="6">The active site is a conserved redox-active cysteine residue, the peroxidatic cysteine (C(P)), which makes the nucleophilic attack on the peroxide substrate. The peroxide oxidizes the C(P)-SH to cysteine sulfenic acid (C(P)-SOH), which then reacts with another cysteine residue, the resolving cysteine (C(R)), to form a disulfide bridge. The disulfide is subsequently reduced by an appropriate electron donor to complete the catalytic cycle. In this atypical 2-Cys peroxiredoxin, C(R) is present in the same subunit to form an intramolecular disulfide. The disulfide is subsequently reduced by thioredoxin.</text>
</comment>
<dbReference type="Gene3D" id="3.40.30.10">
    <property type="entry name" value="Glutaredoxin"/>
    <property type="match status" value="1"/>
</dbReference>
<evidence type="ECO:0000256" key="4">
    <source>
        <dbReference type="ARBA" id="ARBA00023157"/>
    </source>
</evidence>
<keyword evidence="5 6" id="KW-0676">Redox-active center</keyword>
<keyword evidence="4 6" id="KW-1015">Disulfide bond</keyword>
<evidence type="ECO:0000259" key="7">
    <source>
        <dbReference type="PROSITE" id="PS51352"/>
    </source>
</evidence>
<evidence type="ECO:0000313" key="9">
    <source>
        <dbReference type="Proteomes" id="UP000199041"/>
    </source>
</evidence>
<keyword evidence="9" id="KW-1185">Reference proteome</keyword>
<dbReference type="InterPro" id="IPR013740">
    <property type="entry name" value="Redoxin"/>
</dbReference>
<feature type="active site" description="Cysteine sulfenic acid (-SOH) intermediate" evidence="6">
    <location>
        <position position="148"/>
    </location>
</feature>
<gene>
    <name evidence="6" type="primary">tpx</name>
    <name evidence="8" type="ORF">SAMN05192529_10314</name>
</gene>
<feature type="domain" description="Thioredoxin" evidence="7">
    <location>
        <begin position="106"/>
        <end position="253"/>
    </location>
</feature>
<comment type="similarity">
    <text evidence="6">Belongs to the peroxiredoxin family. Tpx subfamily.</text>
</comment>
<dbReference type="EC" id="1.11.1.24" evidence="6"/>
<dbReference type="CDD" id="cd03014">
    <property type="entry name" value="PRX_Atyp2cys"/>
    <property type="match status" value="1"/>
</dbReference>
<keyword evidence="2 6" id="KW-0049">Antioxidant</keyword>
<name>A0A1H3WH74_9BACT</name>
<evidence type="ECO:0000313" key="8">
    <source>
        <dbReference type="EMBL" id="SDZ86290.1"/>
    </source>
</evidence>
<evidence type="ECO:0000256" key="2">
    <source>
        <dbReference type="ARBA" id="ARBA00022862"/>
    </source>
</evidence>